<dbReference type="GO" id="GO:0006508">
    <property type="term" value="P:proteolysis"/>
    <property type="evidence" value="ECO:0007669"/>
    <property type="project" value="UniProtKB-KW"/>
</dbReference>
<evidence type="ECO:0000256" key="5">
    <source>
        <dbReference type="RuleBase" id="RU003653"/>
    </source>
</evidence>
<evidence type="ECO:0000256" key="2">
    <source>
        <dbReference type="ARBA" id="ARBA00022670"/>
    </source>
</evidence>
<comment type="caution">
    <text evidence="7">The sequence shown here is derived from an EMBL/GenBank/DDBJ whole genome shotgun (WGS) entry which is preliminary data.</text>
</comment>
<comment type="function">
    <text evidence="5">Cotranslationally removes the N-terminal methionine from nascent proteins. The N-terminal methionine is often cleaved when the second residue in the primary sequence is small and uncharged (Met-Ala-, Cys, Gly, Pro, Ser, Thr, or Val).</text>
</comment>
<keyword evidence="1 5" id="KW-0031">Aminopeptidase</keyword>
<proteinExistence type="inferred from homology"/>
<evidence type="ECO:0000313" key="8">
    <source>
        <dbReference type="Proteomes" id="UP000670152"/>
    </source>
</evidence>
<dbReference type="InterPro" id="IPR036005">
    <property type="entry name" value="Creatinase/aminopeptidase-like"/>
</dbReference>
<dbReference type="GO" id="GO:0004239">
    <property type="term" value="F:initiator methionyl aminopeptidase activity"/>
    <property type="evidence" value="ECO:0007669"/>
    <property type="project" value="UniProtKB-EC"/>
</dbReference>
<evidence type="ECO:0000259" key="6">
    <source>
        <dbReference type="Pfam" id="PF00557"/>
    </source>
</evidence>
<dbReference type="HAMAP" id="MF_01974">
    <property type="entry name" value="MetAP_1"/>
    <property type="match status" value="1"/>
</dbReference>
<accession>A0A836EUU2</accession>
<dbReference type="EMBL" id="JAANIB010010029">
    <property type="protein sequence ID" value="KAG5320643.1"/>
    <property type="molecule type" value="Genomic_DNA"/>
</dbReference>
<comment type="similarity">
    <text evidence="5">Belongs to the peptidase M24A family.</text>
</comment>
<feature type="domain" description="Peptidase M24" evidence="6">
    <location>
        <begin position="134"/>
        <end position="361"/>
    </location>
</feature>
<dbReference type="NCBIfam" id="TIGR00500">
    <property type="entry name" value="met_pdase_I"/>
    <property type="match status" value="1"/>
</dbReference>
<keyword evidence="4" id="KW-0378">Hydrolase</keyword>
<dbReference type="EC" id="3.4.11.18" evidence="5"/>
<evidence type="ECO:0000256" key="4">
    <source>
        <dbReference type="ARBA" id="ARBA00022801"/>
    </source>
</evidence>
<dbReference type="Proteomes" id="UP000670152">
    <property type="component" value="Unassembled WGS sequence"/>
</dbReference>
<dbReference type="PANTHER" id="PTHR43330">
    <property type="entry name" value="METHIONINE AMINOPEPTIDASE"/>
    <property type="match status" value="1"/>
</dbReference>
<feature type="non-terminal residue" evidence="7">
    <location>
        <position position="1"/>
    </location>
</feature>
<evidence type="ECO:0000313" key="7">
    <source>
        <dbReference type="EMBL" id="KAG5320643.1"/>
    </source>
</evidence>
<reference evidence="7 8" key="1">
    <citation type="submission" date="2020-02" db="EMBL/GenBank/DDBJ databases">
        <title>Relaxed selection underlies rapid genomic changes in the transitions from sociality to social parasitism in ants.</title>
        <authorList>
            <person name="Bi X."/>
        </authorList>
    </citation>
    <scope>NUCLEOTIDE SEQUENCE [LARGE SCALE GENOMIC DNA]</scope>
    <source>
        <strain evidence="7">BGI-DK2014b</strain>
        <tissue evidence="7">Whole body</tissue>
    </source>
</reference>
<evidence type="ECO:0000256" key="3">
    <source>
        <dbReference type="ARBA" id="ARBA00022723"/>
    </source>
</evidence>
<comment type="cofactor">
    <cofactor evidence="5">
        <name>Co(2+)</name>
        <dbReference type="ChEBI" id="CHEBI:48828"/>
    </cofactor>
    <cofactor evidence="5">
        <name>Zn(2+)</name>
        <dbReference type="ChEBI" id="CHEBI:29105"/>
    </cofactor>
    <cofactor evidence="5">
        <name>Mn(2+)</name>
        <dbReference type="ChEBI" id="CHEBI:29035"/>
    </cofactor>
    <cofactor evidence="5">
        <name>Fe(2+)</name>
        <dbReference type="ChEBI" id="CHEBI:29033"/>
    </cofactor>
    <text evidence="5">Binds 2 divalent metal cations per subunit. Has a high-affinity and a low affinity metal-binding site. The true nature of the physiological cofactor is under debate. The enzyme is active with cobalt, zinc, manganese or divalent iron ions.</text>
</comment>
<dbReference type="Gene3D" id="3.90.230.10">
    <property type="entry name" value="Creatinase/methionine aminopeptidase superfamily"/>
    <property type="match status" value="1"/>
</dbReference>
<dbReference type="InterPro" id="IPR002467">
    <property type="entry name" value="Pept_M24A_MAP1"/>
</dbReference>
<dbReference type="PRINTS" id="PR00599">
    <property type="entry name" value="MAPEPTIDASE"/>
</dbReference>
<sequence length="369" mass="41282">MQQNDFASIVGYGWSFVIQHIVLVPSVNLTFNDQFLQLDIFKFFQLSWTFFVSHVKITVSEAFKPNSTCSFGEKRRFVDIHNDNSFGKYAIVQPWIVSEKVTVPAYIPQPSYSQSMIPQKGPTIPEIKDEYQIECMRHSCKLASRILRQAGTLIEPGITTDFLDKQVHDMIIGNGAYPSPLNYHGFPKSICTSVNNIACHGIPDNRPLQEGDILNVDITVYLNGYHGDCSAMFQVGEVDSEGKRLITVTELCLKSAIEICKPNEHFRNIGNVIEKTANEHNLNVIPAFLGHGIGTYFHGAPDIYHFANNFPARMKAGMTFTIEPALSQGTIETIILEDGWTVCTVDDSRTAQVEHTILITDTGCEILTL</sequence>
<dbReference type="GO" id="GO:0046872">
    <property type="term" value="F:metal ion binding"/>
    <property type="evidence" value="ECO:0007669"/>
    <property type="project" value="UniProtKB-KW"/>
</dbReference>
<dbReference type="GO" id="GO:0070006">
    <property type="term" value="F:metalloaminopeptidase activity"/>
    <property type="evidence" value="ECO:0007669"/>
    <property type="project" value="InterPro"/>
</dbReference>
<dbReference type="PANTHER" id="PTHR43330:SF8">
    <property type="entry name" value="METHIONINE AMINOPEPTIDASE 1D, MITOCHONDRIAL"/>
    <property type="match status" value="1"/>
</dbReference>
<dbReference type="CDD" id="cd01086">
    <property type="entry name" value="MetAP1"/>
    <property type="match status" value="1"/>
</dbReference>
<dbReference type="OrthoDB" id="3209743at2759"/>
<comment type="catalytic activity">
    <reaction evidence="5">
        <text>Release of N-terminal amino acids, preferentially methionine, from peptides and arylamides.</text>
        <dbReference type="EC" id="3.4.11.18"/>
    </reaction>
</comment>
<feature type="non-terminal residue" evidence="7">
    <location>
        <position position="369"/>
    </location>
</feature>
<keyword evidence="3 5" id="KW-0479">Metal-binding</keyword>
<dbReference type="AlphaFoldDB" id="A0A836EUU2"/>
<dbReference type="InterPro" id="IPR000994">
    <property type="entry name" value="Pept_M24"/>
</dbReference>
<dbReference type="InterPro" id="IPR001714">
    <property type="entry name" value="Pept_M24_MAP"/>
</dbReference>
<evidence type="ECO:0000256" key="1">
    <source>
        <dbReference type="ARBA" id="ARBA00022438"/>
    </source>
</evidence>
<keyword evidence="2 5" id="KW-0645">Protease</keyword>
<gene>
    <name evidence="7" type="primary">Map1d</name>
    <name evidence="7" type="ORF">G6Z77_0004606</name>
</gene>
<organism evidence="7 8">
    <name type="scientific">Acromyrmex heyeri</name>
    <dbReference type="NCBI Taxonomy" id="230685"/>
    <lineage>
        <taxon>Eukaryota</taxon>
        <taxon>Metazoa</taxon>
        <taxon>Ecdysozoa</taxon>
        <taxon>Arthropoda</taxon>
        <taxon>Hexapoda</taxon>
        <taxon>Insecta</taxon>
        <taxon>Pterygota</taxon>
        <taxon>Neoptera</taxon>
        <taxon>Endopterygota</taxon>
        <taxon>Hymenoptera</taxon>
        <taxon>Apocrita</taxon>
        <taxon>Aculeata</taxon>
        <taxon>Formicoidea</taxon>
        <taxon>Formicidae</taxon>
        <taxon>Myrmicinae</taxon>
        <taxon>Acromyrmex</taxon>
    </lineage>
</organism>
<dbReference type="Pfam" id="PF00557">
    <property type="entry name" value="Peptidase_M24"/>
    <property type="match status" value="1"/>
</dbReference>
<name>A0A836EUU2_9HYME</name>
<keyword evidence="8" id="KW-1185">Reference proteome</keyword>
<protein>
    <recommendedName>
        <fullName evidence="5">Methionine aminopeptidase</fullName>
        <ecNumber evidence="5">3.4.11.18</ecNumber>
    </recommendedName>
</protein>
<dbReference type="SUPFAM" id="SSF55920">
    <property type="entry name" value="Creatinase/aminopeptidase"/>
    <property type="match status" value="1"/>
</dbReference>
<dbReference type="PROSITE" id="PS00680">
    <property type="entry name" value="MAP_1"/>
    <property type="match status" value="1"/>
</dbReference>